<name>A0A6V7FJE7_9XANT</name>
<proteinExistence type="predicted"/>
<dbReference type="EMBL" id="LR828254">
    <property type="protein sequence ID" value="CAD0363085.1"/>
    <property type="molecule type" value="Genomic_DNA"/>
</dbReference>
<sequence length="104" mass="11483">MGNTKASSDPFRPQHEPHRTIYDAFVAEAQKRPCRALEVWIQAELDSVYQAALGSFPKSGLPAPTREQVAAAERYARGSADYGATWACTLVNDMRRAAQQKAMV</sequence>
<evidence type="ECO:0000313" key="1">
    <source>
        <dbReference type="EMBL" id="CAD0363085.1"/>
    </source>
</evidence>
<protein>
    <submittedName>
        <fullName evidence="1">Uncharacterized protein</fullName>
    </submittedName>
</protein>
<organism evidence="1">
    <name type="scientific">Xanthomonas hortorum pv. gardneri</name>
    <dbReference type="NCBI Taxonomy" id="2754056"/>
    <lineage>
        <taxon>Bacteria</taxon>
        <taxon>Pseudomonadati</taxon>
        <taxon>Pseudomonadota</taxon>
        <taxon>Gammaproteobacteria</taxon>
        <taxon>Lysobacterales</taxon>
        <taxon>Lysobacteraceae</taxon>
        <taxon>Xanthomonas</taxon>
    </lineage>
</organism>
<dbReference type="AlphaFoldDB" id="A0A6V7FJE7"/>
<accession>A0A6V7FJE7</accession>
<dbReference type="EMBL" id="LR828254">
    <property type="protein sequence ID" value="CAD0363082.1"/>
    <property type="molecule type" value="Genomic_DNA"/>
</dbReference>
<reference evidence="1" key="1">
    <citation type="submission" date="2020-07" db="EMBL/GenBank/DDBJ databases">
        <authorList>
            <person name="Pothier F. J."/>
        </authorList>
    </citation>
    <scope>NUCLEOTIDE SEQUENCE [LARGE SCALE GENOMIC DNA]</scope>
    <source>
        <plasmid evidence="1">CFBP8129_p211</plasmid>
    </source>
</reference>
<keyword evidence="1" id="KW-0614">Plasmid</keyword>
<geneLocation type="plasmid" evidence="1">
    <name>CFBP8129_p211</name>
</geneLocation>
<gene>
    <name evidence="1" type="ORF">CFBP8129_46810</name>
</gene>